<organism evidence="4 5">
    <name type="scientific">Naegleria fowleri</name>
    <name type="common">Brain eating amoeba</name>
    <dbReference type="NCBI Taxonomy" id="5763"/>
    <lineage>
        <taxon>Eukaryota</taxon>
        <taxon>Discoba</taxon>
        <taxon>Heterolobosea</taxon>
        <taxon>Tetramitia</taxon>
        <taxon>Eutetramitia</taxon>
        <taxon>Vahlkampfiidae</taxon>
        <taxon>Naegleria</taxon>
    </lineage>
</organism>
<evidence type="ECO:0000313" key="3">
    <source>
        <dbReference type="EMBL" id="KAF0971516.1"/>
    </source>
</evidence>
<evidence type="ECO:0000256" key="2">
    <source>
        <dbReference type="SAM" id="Phobius"/>
    </source>
</evidence>
<keyword evidence="5" id="KW-1185">Reference proteome</keyword>
<evidence type="ECO:0000313" key="4">
    <source>
        <dbReference type="EMBL" id="KAF0971560.1"/>
    </source>
</evidence>
<comment type="caution">
    <text evidence="4">The sequence shown here is derived from an EMBL/GenBank/DDBJ whole genome shotgun (WGS) entry which is preliminary data.</text>
</comment>
<keyword evidence="2" id="KW-1133">Transmembrane helix</keyword>
<keyword evidence="2" id="KW-0472">Membrane</keyword>
<sequence length="168" mass="19166">MDPTPSFQEPPPPHTYYTNPPQQPPQQQPYLSQQPPPRQHHHYHAQPTTVPYIGAASSASTPLTTKTYEDDDYYESKQINKARNAFAAAFATSLFLFFFCTPFASCIPYLFVFKYRTNVVPEARRFGELARSFFWGLFGFNVLIIVCASLAGIIVAIQQQVAHDRRHH</sequence>
<feature type="transmembrane region" description="Helical" evidence="2">
    <location>
        <begin position="133"/>
        <end position="157"/>
    </location>
</feature>
<name>A0A6A5BBS7_NAEFO</name>
<gene>
    <name evidence="4" type="ORF">FDP41_010166</name>
    <name evidence="3" type="ORF">FDP41_010192</name>
</gene>
<dbReference type="AlphaFoldDB" id="A0A6A5BBS7"/>
<dbReference type="VEuPathDB" id="AmoebaDB:NfTy_035010"/>
<dbReference type="VEuPathDB" id="AmoebaDB:FDP41_010166"/>
<accession>A0A6A5BBS7</accession>
<dbReference type="EMBL" id="VFQX01000077">
    <property type="protein sequence ID" value="KAF0971516.1"/>
    <property type="molecule type" value="Genomic_DNA"/>
</dbReference>
<dbReference type="VEuPathDB" id="AmoebaDB:NF0121670"/>
<dbReference type="OrthoDB" id="10385890at2759"/>
<dbReference type="VEuPathDB" id="AmoebaDB:FDP41_010192"/>
<protein>
    <submittedName>
        <fullName evidence="4">Uncharacterized protein</fullName>
    </submittedName>
</protein>
<dbReference type="GeneID" id="68117381"/>
<keyword evidence="2" id="KW-0812">Transmembrane</keyword>
<dbReference type="OMA" id="SHPFHEN"/>
<dbReference type="EMBL" id="VFQX01000076">
    <property type="protein sequence ID" value="KAF0971560.1"/>
    <property type="molecule type" value="Genomic_DNA"/>
</dbReference>
<dbReference type="Proteomes" id="UP000444721">
    <property type="component" value="Unassembled WGS sequence"/>
</dbReference>
<dbReference type="RefSeq" id="XP_044556276.1">
    <property type="nucleotide sequence ID" value="XM_044700434.1"/>
</dbReference>
<reference evidence="4 5" key="1">
    <citation type="journal article" date="2019" name="Sci. Rep.">
        <title>Nanopore sequencing improves the draft genome of the human pathogenic amoeba Naegleria fowleri.</title>
        <authorList>
            <person name="Liechti N."/>
            <person name="Schurch N."/>
            <person name="Bruggmann R."/>
            <person name="Wittwer M."/>
        </authorList>
    </citation>
    <scope>NUCLEOTIDE SEQUENCE [LARGE SCALE GENOMIC DNA]</scope>
    <source>
        <strain evidence="4 5">ATCC 30894</strain>
    </source>
</reference>
<proteinExistence type="predicted"/>
<feature type="region of interest" description="Disordered" evidence="1">
    <location>
        <begin position="1"/>
        <end position="44"/>
    </location>
</feature>
<evidence type="ECO:0000256" key="1">
    <source>
        <dbReference type="SAM" id="MobiDB-lite"/>
    </source>
</evidence>
<feature type="transmembrane region" description="Helical" evidence="2">
    <location>
        <begin position="86"/>
        <end position="113"/>
    </location>
</feature>
<evidence type="ECO:0000313" key="5">
    <source>
        <dbReference type="Proteomes" id="UP000444721"/>
    </source>
</evidence>